<evidence type="ECO:0008006" key="4">
    <source>
        <dbReference type="Google" id="ProtNLM"/>
    </source>
</evidence>
<dbReference type="AlphaFoldDB" id="A0AAU9WRB6"/>
<evidence type="ECO:0000313" key="2">
    <source>
        <dbReference type="EMBL" id="CAH3122586.1"/>
    </source>
</evidence>
<feature type="compositionally biased region" description="Polar residues" evidence="1">
    <location>
        <begin position="237"/>
        <end position="247"/>
    </location>
</feature>
<gene>
    <name evidence="2" type="ORF">PMEA_00009697</name>
</gene>
<keyword evidence="3" id="KW-1185">Reference proteome</keyword>
<reference evidence="2 3" key="1">
    <citation type="submission" date="2022-05" db="EMBL/GenBank/DDBJ databases">
        <authorList>
            <consortium name="Genoscope - CEA"/>
            <person name="William W."/>
        </authorList>
    </citation>
    <scope>NUCLEOTIDE SEQUENCE [LARGE SCALE GENOMIC DNA]</scope>
</reference>
<name>A0AAU9WRB6_9CNID</name>
<dbReference type="Gene3D" id="2.20.100.10">
    <property type="entry name" value="Thrombospondin type-1 (TSP1) repeat"/>
    <property type="match status" value="1"/>
</dbReference>
<dbReference type="InterPro" id="IPR036383">
    <property type="entry name" value="TSP1_rpt_sf"/>
</dbReference>
<comment type="caution">
    <text evidence="2">The sequence shown here is derived from an EMBL/GenBank/DDBJ whole genome shotgun (WGS) entry which is preliminary data.</text>
</comment>
<sequence>MSKHCWQTYLYDSLARNKATQTERLKKYLWGEWGEWGTCSPTCGIGQRSRERCQKKMTKKCLPHKKTTQTEQCGSVSCALTSVSVQVWSSRKNKRPLSLGTTSSKVVMTSRYDLMTPDRAMTSRHLAITSSVLMMTSASVPGVTMLSTQINKVLWTSPFLMLPRTSVTKTTPGNEVLSTSPTSSLHSPEISTSMAVMLSSSSMTSPLLVSSSTILKSPALVITSSPVSKTADRKSPNKTNQGPMESPSSLHAYFKTVRKDWILLNHQIKKLWTSSEISCAMVCMRHQNCQSFNFKCSEKYSDPLKDVDTKQGHNCQLNSAKHSTSQGDFVSKKGYCYFYL</sequence>
<evidence type="ECO:0000256" key="1">
    <source>
        <dbReference type="SAM" id="MobiDB-lite"/>
    </source>
</evidence>
<protein>
    <recommendedName>
        <fullName evidence="4">Apple domain-containing protein</fullName>
    </recommendedName>
</protein>
<organism evidence="2 3">
    <name type="scientific">Pocillopora meandrina</name>
    <dbReference type="NCBI Taxonomy" id="46732"/>
    <lineage>
        <taxon>Eukaryota</taxon>
        <taxon>Metazoa</taxon>
        <taxon>Cnidaria</taxon>
        <taxon>Anthozoa</taxon>
        <taxon>Hexacorallia</taxon>
        <taxon>Scleractinia</taxon>
        <taxon>Astrocoeniina</taxon>
        <taxon>Pocilloporidae</taxon>
        <taxon>Pocillopora</taxon>
    </lineage>
</organism>
<dbReference type="InterPro" id="IPR000884">
    <property type="entry name" value="TSP1_rpt"/>
</dbReference>
<proteinExistence type="predicted"/>
<dbReference type="SUPFAM" id="SSF82895">
    <property type="entry name" value="TSP-1 type 1 repeat"/>
    <property type="match status" value="1"/>
</dbReference>
<accession>A0AAU9WRB6</accession>
<dbReference type="SMART" id="SM00209">
    <property type="entry name" value="TSP1"/>
    <property type="match status" value="1"/>
</dbReference>
<feature type="region of interest" description="Disordered" evidence="1">
    <location>
        <begin position="226"/>
        <end position="247"/>
    </location>
</feature>
<dbReference type="Proteomes" id="UP001159428">
    <property type="component" value="Unassembled WGS sequence"/>
</dbReference>
<dbReference type="EMBL" id="CALNXJ010000019">
    <property type="protein sequence ID" value="CAH3122586.1"/>
    <property type="molecule type" value="Genomic_DNA"/>
</dbReference>
<dbReference type="Pfam" id="PF00090">
    <property type="entry name" value="TSP_1"/>
    <property type="match status" value="1"/>
</dbReference>
<evidence type="ECO:0000313" key="3">
    <source>
        <dbReference type="Proteomes" id="UP001159428"/>
    </source>
</evidence>
<dbReference type="PROSITE" id="PS50092">
    <property type="entry name" value="TSP1"/>
    <property type="match status" value="1"/>
</dbReference>